<feature type="transmembrane region" description="Helical" evidence="1">
    <location>
        <begin position="265"/>
        <end position="283"/>
    </location>
</feature>
<dbReference type="Gene3D" id="1.10.1760.20">
    <property type="match status" value="1"/>
</dbReference>
<dbReference type="AlphaFoldDB" id="A0A542XY58"/>
<feature type="transmembrane region" description="Helical" evidence="1">
    <location>
        <begin position="224"/>
        <end position="245"/>
    </location>
</feature>
<dbReference type="RefSeq" id="WP_141888849.1">
    <property type="nucleotide sequence ID" value="NZ_BAAAUY010000023.1"/>
</dbReference>
<sequence>MTAEGLDRSATETFDEIAADLQTLREQAGPVSYAEIVRRVTELRLARGVHEAAAAPPRSTVYNAFSEGRARLDTELVRDIVVALGADEAEADAWVARCRRARRVPAGGVRERIDTGLTQVVATVQRVPLGATLMVLVLCLAGNLLGSVIVHVLGLPIFLDMAGTAIAAIALGPWSGVAVAIATSAFGVIVDQHDYLFALAGIAGALIWGYGVRKFRMGDTFVRFFLLGLIVAAVCSLIAVPILLLRHGGSFGAGQTGATNTLLGYGLPLVWAVTIVNVITSLIDKLLTSYIALVSLPLARYWFSMPIDHVPLVGRIFPARPEGAPGDGAPGDGAGGGADSD</sequence>
<dbReference type="EMBL" id="VFON01000002">
    <property type="protein sequence ID" value="TQL40748.1"/>
    <property type="molecule type" value="Genomic_DNA"/>
</dbReference>
<keyword evidence="3" id="KW-1185">Reference proteome</keyword>
<feature type="transmembrane region" description="Helical" evidence="1">
    <location>
        <begin position="195"/>
        <end position="212"/>
    </location>
</feature>
<keyword evidence="1" id="KW-0472">Membrane</keyword>
<evidence type="ECO:0000256" key="1">
    <source>
        <dbReference type="SAM" id="Phobius"/>
    </source>
</evidence>
<dbReference type="OrthoDB" id="7628974at2"/>
<evidence type="ECO:0000313" key="2">
    <source>
        <dbReference type="EMBL" id="TQL40748.1"/>
    </source>
</evidence>
<feature type="transmembrane region" description="Helical" evidence="1">
    <location>
        <begin position="166"/>
        <end position="189"/>
    </location>
</feature>
<keyword evidence="1" id="KW-1133">Transmembrane helix</keyword>
<name>A0A542XY58_9MICO</name>
<accession>A0A542XY58</accession>
<dbReference type="Proteomes" id="UP000319094">
    <property type="component" value="Unassembled WGS sequence"/>
</dbReference>
<gene>
    <name evidence="2" type="ORF">FB468_3272</name>
</gene>
<organism evidence="2 3">
    <name type="scientific">Leucobacter komagatae</name>
    <dbReference type="NCBI Taxonomy" id="55969"/>
    <lineage>
        <taxon>Bacteria</taxon>
        <taxon>Bacillati</taxon>
        <taxon>Actinomycetota</taxon>
        <taxon>Actinomycetes</taxon>
        <taxon>Micrococcales</taxon>
        <taxon>Microbacteriaceae</taxon>
        <taxon>Leucobacter</taxon>
    </lineage>
</organism>
<keyword evidence="1" id="KW-0812">Transmembrane</keyword>
<proteinExistence type="predicted"/>
<reference evidence="2 3" key="1">
    <citation type="submission" date="2019-06" db="EMBL/GenBank/DDBJ databases">
        <title>Sequencing the genomes of 1000 actinobacteria strains.</title>
        <authorList>
            <person name="Klenk H.-P."/>
        </authorList>
    </citation>
    <scope>NUCLEOTIDE SEQUENCE [LARGE SCALE GENOMIC DNA]</scope>
    <source>
        <strain evidence="2 3">DSM 8803</strain>
    </source>
</reference>
<feature type="transmembrane region" description="Helical" evidence="1">
    <location>
        <begin position="133"/>
        <end position="159"/>
    </location>
</feature>
<evidence type="ECO:0000313" key="3">
    <source>
        <dbReference type="Proteomes" id="UP000319094"/>
    </source>
</evidence>
<comment type="caution">
    <text evidence="2">The sequence shown here is derived from an EMBL/GenBank/DDBJ whole genome shotgun (WGS) entry which is preliminary data.</text>
</comment>
<protein>
    <submittedName>
        <fullName evidence="2">Energy-coupling factor transport system substrate-specific component</fullName>
    </submittedName>
</protein>